<evidence type="ECO:0000313" key="2">
    <source>
        <dbReference type="EMBL" id="PHQ33024.1"/>
    </source>
</evidence>
<dbReference type="EMBL" id="NIZW01000020">
    <property type="protein sequence ID" value="PHQ33024.1"/>
    <property type="molecule type" value="Genomic_DNA"/>
</dbReference>
<accession>A0A2G1W1X3</accession>
<evidence type="ECO:0000256" key="1">
    <source>
        <dbReference type="SAM" id="MobiDB-lite"/>
    </source>
</evidence>
<comment type="caution">
    <text evidence="2">The sequence shown here is derived from an EMBL/GenBank/DDBJ whole genome shotgun (WGS) entry which is preliminary data.</text>
</comment>
<dbReference type="AlphaFoldDB" id="A0A2G1W1X3"/>
<proteinExistence type="predicted"/>
<sequence length="146" mass="15471">MLAGHRNFPNPPTATRPDLQKPQRASELPRTMGFQARRCSAQVRDGLGSPSNCPENDEKPDGPASRPVELVVGVGRGSNARVSDDNHPSLRPYEGDENRSESASDQPVSDSDLVRVQVLQRGMGFRRTGCGAYSAGSAADVAAGAV</sequence>
<protein>
    <submittedName>
        <fullName evidence="2">Uncharacterized protein</fullName>
    </submittedName>
</protein>
<dbReference type="Proteomes" id="UP000225740">
    <property type="component" value="Unassembled WGS sequence"/>
</dbReference>
<name>A0A2G1W1X3_9BACT</name>
<feature type="compositionally biased region" description="Basic and acidic residues" evidence="1">
    <location>
        <begin position="82"/>
        <end position="102"/>
    </location>
</feature>
<reference evidence="2 3" key="1">
    <citation type="submission" date="2017-06" db="EMBL/GenBank/DDBJ databases">
        <title>Description of Rhodopirellula bahusiensis sp. nov.</title>
        <authorList>
            <person name="Kizina J."/>
            <person name="Harder J."/>
        </authorList>
    </citation>
    <scope>NUCLEOTIDE SEQUENCE [LARGE SCALE GENOMIC DNA]</scope>
    <source>
        <strain evidence="2 3">SWK21</strain>
    </source>
</reference>
<keyword evidence="3" id="KW-1185">Reference proteome</keyword>
<evidence type="ECO:0000313" key="3">
    <source>
        <dbReference type="Proteomes" id="UP000225740"/>
    </source>
</evidence>
<gene>
    <name evidence="2" type="ORF">CEE69_22660</name>
</gene>
<feature type="region of interest" description="Disordered" evidence="1">
    <location>
        <begin position="1"/>
        <end position="113"/>
    </location>
</feature>
<organism evidence="2 3">
    <name type="scientific">Rhodopirellula bahusiensis</name>
    <dbReference type="NCBI Taxonomy" id="2014065"/>
    <lineage>
        <taxon>Bacteria</taxon>
        <taxon>Pseudomonadati</taxon>
        <taxon>Planctomycetota</taxon>
        <taxon>Planctomycetia</taxon>
        <taxon>Pirellulales</taxon>
        <taxon>Pirellulaceae</taxon>
        <taxon>Rhodopirellula</taxon>
    </lineage>
</organism>